<evidence type="ECO:0000256" key="1">
    <source>
        <dbReference type="ARBA" id="ARBA00023277"/>
    </source>
</evidence>
<keyword evidence="1" id="KW-0119">Carbohydrate metabolism</keyword>
<keyword evidence="3" id="KW-1185">Reference proteome</keyword>
<dbReference type="PANTHER" id="PTHR31268:SF37">
    <property type="entry name" value="GALACTINOL--SUCROSE GALACTOSYLTRANSFERASE"/>
    <property type="match status" value="1"/>
</dbReference>
<dbReference type="Proteomes" id="UP000436088">
    <property type="component" value="Unassembled WGS sequence"/>
</dbReference>
<dbReference type="GO" id="GO:0047274">
    <property type="term" value="F:galactinol-sucrose galactosyltransferase activity"/>
    <property type="evidence" value="ECO:0007669"/>
    <property type="project" value="TreeGrafter"/>
</dbReference>
<accession>A0A6A2XXL6</accession>
<dbReference type="Pfam" id="PF05691">
    <property type="entry name" value="Raffinose_syn"/>
    <property type="match status" value="2"/>
</dbReference>
<name>A0A6A2XXL6_HIBSY</name>
<evidence type="ECO:0000313" key="3">
    <source>
        <dbReference type="Proteomes" id="UP000436088"/>
    </source>
</evidence>
<sequence length="418" mass="46240">MVLIDDGWQSIFHDDDSIGDKEGINRTCAGEQMPCRLVKHQENYKFREYGSSRSLNDKGMGAFVRDIKEDFKSIEHVYVWHALCGYWGGIRPNVQGMPPAKVITPKLSQGLKMTMEDLAVDKIVNNGGISPTRSGRRDVRRTSFSSSIRGNRWHQTARDAGEEYGGRVELAKSYYNALTASKGMALSLAWNTAMTSSSSEQRPFHLVVSVMISGALTPQEIQTGRIGFRAATWFIAPTTACGWGISYTRIGTCSNQLTDVPSSTPRLELYLYTGVQGLFNCQGVGWCRESPRNESVSQFSAMVGCFASPKTSSGAMGRTLFRQAVPASSLYTCSSRKLMLMNHQSRGGAILSMVLEDDENVVRIGVKGSGNMRVYASERPMVCKIDGTPVEFEYDDQMITVHVPWPNSSSLSTVEYLF</sequence>
<proteinExistence type="predicted"/>
<organism evidence="2 3">
    <name type="scientific">Hibiscus syriacus</name>
    <name type="common">Rose of Sharon</name>
    <dbReference type="NCBI Taxonomy" id="106335"/>
    <lineage>
        <taxon>Eukaryota</taxon>
        <taxon>Viridiplantae</taxon>
        <taxon>Streptophyta</taxon>
        <taxon>Embryophyta</taxon>
        <taxon>Tracheophyta</taxon>
        <taxon>Spermatophyta</taxon>
        <taxon>Magnoliopsida</taxon>
        <taxon>eudicotyledons</taxon>
        <taxon>Gunneridae</taxon>
        <taxon>Pentapetalae</taxon>
        <taxon>rosids</taxon>
        <taxon>malvids</taxon>
        <taxon>Malvales</taxon>
        <taxon>Malvaceae</taxon>
        <taxon>Malvoideae</taxon>
        <taxon>Hibiscus</taxon>
    </lineage>
</organism>
<evidence type="ECO:0008006" key="4">
    <source>
        <dbReference type="Google" id="ProtNLM"/>
    </source>
</evidence>
<dbReference type="AlphaFoldDB" id="A0A6A2XXL6"/>
<dbReference type="InterPro" id="IPR008811">
    <property type="entry name" value="Glycosyl_hydrolases_36"/>
</dbReference>
<reference evidence="2" key="1">
    <citation type="submission" date="2019-09" db="EMBL/GenBank/DDBJ databases">
        <title>Draft genome information of white flower Hibiscus syriacus.</title>
        <authorList>
            <person name="Kim Y.-M."/>
        </authorList>
    </citation>
    <scope>NUCLEOTIDE SEQUENCE [LARGE SCALE GENOMIC DNA]</scope>
    <source>
        <strain evidence="2">YM2019G1</strain>
    </source>
</reference>
<protein>
    <recommendedName>
        <fullName evidence="4">Galactinol--sucrose galactosyltransferase</fullName>
    </recommendedName>
</protein>
<comment type="caution">
    <text evidence="2">The sequence shown here is derived from an EMBL/GenBank/DDBJ whole genome shotgun (WGS) entry which is preliminary data.</text>
</comment>
<dbReference type="EMBL" id="VEPZ02001681">
    <property type="protein sequence ID" value="KAE8663329.1"/>
    <property type="molecule type" value="Genomic_DNA"/>
</dbReference>
<evidence type="ECO:0000313" key="2">
    <source>
        <dbReference type="EMBL" id="KAE8663329.1"/>
    </source>
</evidence>
<dbReference type="PANTHER" id="PTHR31268">
    <property type="match status" value="1"/>
</dbReference>
<gene>
    <name evidence="2" type="ORF">F3Y22_tig00112988pilonHSYRG00151</name>
</gene>